<evidence type="ECO:0000313" key="1">
    <source>
        <dbReference type="EMBL" id="KAE9021964.1"/>
    </source>
</evidence>
<accession>A0A6A3M0H3</accession>
<organism evidence="1 2">
    <name type="scientific">Phytophthora fragariae</name>
    <dbReference type="NCBI Taxonomy" id="53985"/>
    <lineage>
        <taxon>Eukaryota</taxon>
        <taxon>Sar</taxon>
        <taxon>Stramenopiles</taxon>
        <taxon>Oomycota</taxon>
        <taxon>Peronosporomycetes</taxon>
        <taxon>Peronosporales</taxon>
        <taxon>Peronosporaceae</taxon>
        <taxon>Phytophthora</taxon>
    </lineage>
</organism>
<dbReference type="Proteomes" id="UP000460718">
    <property type="component" value="Unassembled WGS sequence"/>
</dbReference>
<dbReference type="AlphaFoldDB" id="A0A6A3M0H3"/>
<gene>
    <name evidence="1" type="ORF">PF011_g4694</name>
</gene>
<proteinExistence type="predicted"/>
<evidence type="ECO:0000313" key="2">
    <source>
        <dbReference type="Proteomes" id="UP000460718"/>
    </source>
</evidence>
<name>A0A6A3M0H3_9STRA</name>
<sequence>MHDLVVGLLPVEVEVGEDYDSDAVRRELTECVPRSTSALPPGIANIIRIL</sequence>
<comment type="caution">
    <text evidence="1">The sequence shown here is derived from an EMBL/GenBank/DDBJ whole genome shotgun (WGS) entry which is preliminary data.</text>
</comment>
<reference evidence="1 2" key="1">
    <citation type="submission" date="2018-09" db="EMBL/GenBank/DDBJ databases">
        <title>Genomic investigation of the strawberry pathogen Phytophthora fragariae indicates pathogenicity is determined by transcriptional variation in three key races.</title>
        <authorList>
            <person name="Adams T.M."/>
            <person name="Armitage A.D."/>
            <person name="Sobczyk M.K."/>
            <person name="Bates H.J."/>
            <person name="Dunwell J.M."/>
            <person name="Nellist C.F."/>
            <person name="Harrison R.J."/>
        </authorList>
    </citation>
    <scope>NUCLEOTIDE SEQUENCE [LARGE SCALE GENOMIC DNA]</scope>
    <source>
        <strain evidence="1 2">SCRP245</strain>
    </source>
</reference>
<protein>
    <submittedName>
        <fullName evidence="1">Uncharacterized protein</fullName>
    </submittedName>
</protein>
<dbReference type="EMBL" id="QXFW01000173">
    <property type="protein sequence ID" value="KAE9021964.1"/>
    <property type="molecule type" value="Genomic_DNA"/>
</dbReference>